<dbReference type="InterPro" id="IPR032708">
    <property type="entry name" value="McjB_C"/>
</dbReference>
<proteinExistence type="predicted"/>
<dbReference type="Pfam" id="PF13471">
    <property type="entry name" value="Transglut_core3"/>
    <property type="match status" value="1"/>
</dbReference>
<evidence type="ECO:0000313" key="3">
    <source>
        <dbReference type="Proteomes" id="UP000321363"/>
    </source>
</evidence>
<dbReference type="RefSeq" id="WP_146946394.1">
    <property type="nucleotide sequence ID" value="NZ_VOQF01000002.1"/>
</dbReference>
<evidence type="ECO:0000259" key="1">
    <source>
        <dbReference type="Pfam" id="PF13471"/>
    </source>
</evidence>
<sequence length="158" mass="18242">MDHLRKVKMFIFMNKKSQLLFLEAVFYLGIARILKSVPFHKIVHLLGEENKETTYITPSILDKKTLVQISQAINTMSRYTLWESMCLVKAIACMKMLERRHIGSTLYLGIAKDQTGSMIAHAWLRSGPYYLTGYEEKEKFTVVSQFAKNLRGTDGEKE</sequence>
<name>A0A5C6W981_9BACI</name>
<dbReference type="OrthoDB" id="9812122at2"/>
<keyword evidence="3" id="KW-1185">Reference proteome</keyword>
<dbReference type="EMBL" id="VOQF01000002">
    <property type="protein sequence ID" value="TXC92351.1"/>
    <property type="molecule type" value="Genomic_DNA"/>
</dbReference>
<accession>A0A5C6W981</accession>
<protein>
    <submittedName>
        <fullName evidence="2">Lasso peptide biosynthesis B2 protein</fullName>
    </submittedName>
</protein>
<dbReference type="InterPro" id="IPR053521">
    <property type="entry name" value="McjB-like"/>
</dbReference>
<organism evidence="2 3">
    <name type="scientific">Metabacillus litoralis</name>
    <dbReference type="NCBI Taxonomy" id="152268"/>
    <lineage>
        <taxon>Bacteria</taxon>
        <taxon>Bacillati</taxon>
        <taxon>Bacillota</taxon>
        <taxon>Bacilli</taxon>
        <taxon>Bacillales</taxon>
        <taxon>Bacillaceae</taxon>
        <taxon>Metabacillus</taxon>
    </lineage>
</organism>
<dbReference type="AlphaFoldDB" id="A0A5C6W981"/>
<reference evidence="2 3" key="1">
    <citation type="journal article" date="2005" name="Int. J. Syst. Evol. Microbiol.">
        <title>Bacillus litoralis sp. nov., isolated from a tidal flat of the Yellow Sea in Korea.</title>
        <authorList>
            <person name="Yoon J.H."/>
            <person name="Oh T.K."/>
        </authorList>
    </citation>
    <scope>NUCLEOTIDE SEQUENCE [LARGE SCALE GENOMIC DNA]</scope>
    <source>
        <strain evidence="2 3">SW-211</strain>
    </source>
</reference>
<evidence type="ECO:0000313" key="2">
    <source>
        <dbReference type="EMBL" id="TXC92351.1"/>
    </source>
</evidence>
<feature type="domain" description="Microcin J25-processing protein McjB C-terminal" evidence="1">
    <location>
        <begin position="27"/>
        <end position="144"/>
    </location>
</feature>
<gene>
    <name evidence="2" type="ORF">FS935_04665</name>
</gene>
<comment type="caution">
    <text evidence="2">The sequence shown here is derived from an EMBL/GenBank/DDBJ whole genome shotgun (WGS) entry which is preliminary data.</text>
</comment>
<dbReference type="Proteomes" id="UP000321363">
    <property type="component" value="Unassembled WGS sequence"/>
</dbReference>
<dbReference type="NCBIfam" id="NF033537">
    <property type="entry name" value="lasso_biosyn_B2"/>
    <property type="match status" value="1"/>
</dbReference>